<dbReference type="Proteomes" id="UP000219050">
    <property type="component" value="Chromosome"/>
</dbReference>
<dbReference type="KEGG" id="cmag:CBW24_13045"/>
<evidence type="ECO:0000313" key="2">
    <source>
        <dbReference type="Proteomes" id="UP000219050"/>
    </source>
</evidence>
<reference evidence="1 2" key="1">
    <citation type="submission" date="2017-05" db="EMBL/GenBank/DDBJ databases">
        <title>Comparative genomic and metabolic analysis of manganese-oxidizing mechanisms in Celeribater manganoxidans DY25T: its adaption to the environment of polymetallic nodule.</title>
        <authorList>
            <person name="Wang X."/>
        </authorList>
    </citation>
    <scope>NUCLEOTIDE SEQUENCE [LARGE SCALE GENOMIC DNA]</scope>
    <source>
        <strain evidence="1 2">DY25</strain>
    </source>
</reference>
<name>A0A291M1Q8_9RHOB</name>
<gene>
    <name evidence="1" type="ORF">CBW24_13045</name>
</gene>
<organism evidence="1 2">
    <name type="scientific">Pacificitalea manganoxidans</name>
    <dbReference type="NCBI Taxonomy" id="1411902"/>
    <lineage>
        <taxon>Bacteria</taxon>
        <taxon>Pseudomonadati</taxon>
        <taxon>Pseudomonadota</taxon>
        <taxon>Alphaproteobacteria</taxon>
        <taxon>Rhodobacterales</taxon>
        <taxon>Paracoccaceae</taxon>
        <taxon>Pacificitalea</taxon>
    </lineage>
</organism>
<evidence type="ECO:0008006" key="3">
    <source>
        <dbReference type="Google" id="ProtNLM"/>
    </source>
</evidence>
<protein>
    <recommendedName>
        <fullName evidence="3">Sulfotransferase family protein</fullName>
    </recommendedName>
</protein>
<accession>A0A291M1Q8</accession>
<dbReference type="EMBL" id="CP021404">
    <property type="protein sequence ID" value="ATI42834.1"/>
    <property type="molecule type" value="Genomic_DNA"/>
</dbReference>
<keyword evidence="2" id="KW-1185">Reference proteome</keyword>
<proteinExistence type="predicted"/>
<dbReference type="AlphaFoldDB" id="A0A291M1Q8"/>
<sequence>MAEALAPQMAAHGIVLLTPDRFTPDQENLRAIVRASRALEPRHRKWRSILRRRSLRRDLQARLTTLVAQASAPGTAPRRIVLSEEMMLGAAFGRRGQGFYPEAGRHLRAIRQVLDTPVAEVHVTLRSYDSFLTSVFAMRAVNAGNVAPFEVIGPRLSQVRMDWPHLIDLIRNLIPEARLVLRNFEDSTPEARLADLLGGPLPDGTHAPVRRHLHRSPTNEAIEAAIALGRRPDDPAAFTAQYADGTRFDPLTDAQKESLQQRYRTDLQNLRARRDIDFR</sequence>
<evidence type="ECO:0000313" key="1">
    <source>
        <dbReference type="EMBL" id="ATI42834.1"/>
    </source>
</evidence>